<dbReference type="AlphaFoldDB" id="A0A0T6DSW4"/>
<comment type="caution">
    <text evidence="1">The sequence shown here is derived from an EMBL/GenBank/DDBJ whole genome shotgun (WGS) entry which is preliminary data.</text>
</comment>
<protein>
    <submittedName>
        <fullName evidence="1">Uncharacterized protein</fullName>
    </submittedName>
</protein>
<dbReference type="EMBL" id="LNDJ01000055">
    <property type="protein sequence ID" value="KRU22890.1"/>
    <property type="molecule type" value="Genomic_DNA"/>
</dbReference>
<proteinExistence type="predicted"/>
<evidence type="ECO:0000313" key="2">
    <source>
        <dbReference type="Proteomes" id="UP000051202"/>
    </source>
</evidence>
<name>A0A0T6DSW4_9GAMM</name>
<sequence length="70" mass="8057">MRDFKTEINEMRKIHREKIVSLPLTISVKSIPLSSNEGNLHIPGSFKGMDVKRFAESSIFDQYSQRSPSF</sequence>
<evidence type="ECO:0000313" key="1">
    <source>
        <dbReference type="EMBL" id="KRU22890.1"/>
    </source>
</evidence>
<keyword evidence="2" id="KW-1185">Reference proteome</keyword>
<dbReference type="Proteomes" id="UP000051202">
    <property type="component" value="Unassembled WGS sequence"/>
</dbReference>
<reference evidence="1 2" key="1">
    <citation type="submission" date="2015-11" db="EMBL/GenBank/DDBJ databases">
        <title>Permanent draft genome of Psychrobacter piscatorii LQ58.</title>
        <authorList>
            <person name="Zhou M."/>
            <person name="Dong B."/>
            <person name="Liu Q."/>
        </authorList>
    </citation>
    <scope>NUCLEOTIDE SEQUENCE [LARGE SCALE GENOMIC DNA]</scope>
    <source>
        <strain evidence="1 2">LQ58</strain>
    </source>
</reference>
<accession>A0A0T6DSW4</accession>
<organism evidence="1 2">
    <name type="scientific">Psychrobacter piscatorii</name>
    <dbReference type="NCBI Taxonomy" id="554343"/>
    <lineage>
        <taxon>Bacteria</taxon>
        <taxon>Pseudomonadati</taxon>
        <taxon>Pseudomonadota</taxon>
        <taxon>Gammaproteobacteria</taxon>
        <taxon>Moraxellales</taxon>
        <taxon>Moraxellaceae</taxon>
        <taxon>Psychrobacter</taxon>
    </lineage>
</organism>
<gene>
    <name evidence="1" type="ORF">AS194_06570</name>
</gene>